<sequence>MKLRYFFVVFLIFSCSSTPAQFPEVENNLDRRVKAFLEENVNNWRDMNVPLSDGK</sequence>
<dbReference type="EMBL" id="DSDK01000299">
    <property type="protein sequence ID" value="HDR51038.1"/>
    <property type="molecule type" value="Genomic_DNA"/>
</dbReference>
<dbReference type="AlphaFoldDB" id="A0A831PPX0"/>
<evidence type="ECO:0000256" key="1">
    <source>
        <dbReference type="SAM" id="SignalP"/>
    </source>
</evidence>
<protein>
    <submittedName>
        <fullName evidence="2">Methyltransferase</fullName>
    </submittedName>
</protein>
<keyword evidence="2" id="KW-0489">Methyltransferase</keyword>
<keyword evidence="1" id="KW-0732">Signal</keyword>
<reference evidence="2" key="1">
    <citation type="journal article" date="2020" name="mSystems">
        <title>Genome- and Community-Level Interaction Insights into Carbon Utilization and Element Cycling Functions of Hydrothermarchaeota in Hydrothermal Sediment.</title>
        <authorList>
            <person name="Zhou Z."/>
            <person name="Liu Y."/>
            <person name="Xu W."/>
            <person name="Pan J."/>
            <person name="Luo Z.H."/>
            <person name="Li M."/>
        </authorList>
    </citation>
    <scope>NUCLEOTIDE SEQUENCE [LARGE SCALE GENOMIC DNA]</scope>
    <source>
        <strain evidence="2">SpSt-1217</strain>
    </source>
</reference>
<name>A0A831PPX0_9BACT</name>
<feature type="chain" id="PRO_5032732275" evidence="1">
    <location>
        <begin position="21"/>
        <end position="55"/>
    </location>
</feature>
<feature type="signal peptide" evidence="1">
    <location>
        <begin position="1"/>
        <end position="20"/>
    </location>
</feature>
<dbReference type="PROSITE" id="PS51257">
    <property type="entry name" value="PROKAR_LIPOPROTEIN"/>
    <property type="match status" value="1"/>
</dbReference>
<dbReference type="Proteomes" id="UP000886047">
    <property type="component" value="Unassembled WGS sequence"/>
</dbReference>
<keyword evidence="2" id="KW-0808">Transferase</keyword>
<feature type="non-terminal residue" evidence="2">
    <location>
        <position position="55"/>
    </location>
</feature>
<evidence type="ECO:0000313" key="2">
    <source>
        <dbReference type="EMBL" id="HDR51038.1"/>
    </source>
</evidence>
<accession>A0A831PPX0</accession>
<comment type="caution">
    <text evidence="2">The sequence shown here is derived from an EMBL/GenBank/DDBJ whole genome shotgun (WGS) entry which is preliminary data.</text>
</comment>
<dbReference type="GO" id="GO:0032259">
    <property type="term" value="P:methylation"/>
    <property type="evidence" value="ECO:0007669"/>
    <property type="project" value="UniProtKB-KW"/>
</dbReference>
<dbReference type="GO" id="GO:0008168">
    <property type="term" value="F:methyltransferase activity"/>
    <property type="evidence" value="ECO:0007669"/>
    <property type="project" value="UniProtKB-KW"/>
</dbReference>
<organism evidence="2">
    <name type="scientific">Mariniphaga anaerophila</name>
    <dbReference type="NCBI Taxonomy" id="1484053"/>
    <lineage>
        <taxon>Bacteria</taxon>
        <taxon>Pseudomonadati</taxon>
        <taxon>Bacteroidota</taxon>
        <taxon>Bacteroidia</taxon>
        <taxon>Marinilabiliales</taxon>
        <taxon>Prolixibacteraceae</taxon>
        <taxon>Mariniphaga</taxon>
    </lineage>
</organism>
<gene>
    <name evidence="2" type="ORF">ENN90_05360</name>
</gene>
<proteinExistence type="predicted"/>